<evidence type="ECO:0000259" key="8">
    <source>
        <dbReference type="Pfam" id="PF00080"/>
    </source>
</evidence>
<reference evidence="10" key="2">
    <citation type="submission" date="2023-05" db="EMBL/GenBank/DDBJ databases">
        <title>Complete genome sequence of Bacillus subtilis SRCM117797 isolated from Soybean paste.</title>
        <authorList>
            <person name="Abraha H.B."/>
            <person name="Kim K.-P."/>
            <person name="Ryu M.-S."/>
            <person name="Jeong D.-Y."/>
        </authorList>
    </citation>
    <scope>NUCLEOTIDE SEQUENCE</scope>
    <source>
        <strain evidence="10">SRCM117797</strain>
    </source>
</reference>
<evidence type="ECO:0000256" key="3">
    <source>
        <dbReference type="ARBA" id="ARBA00022723"/>
    </source>
</evidence>
<keyword evidence="7" id="KW-1015">Disulfide bond</keyword>
<keyword evidence="6" id="KW-0186">Copper</keyword>
<proteinExistence type="inferred from homology"/>
<comment type="cofactor">
    <cofactor evidence="1">
        <name>Zn(2+)</name>
        <dbReference type="ChEBI" id="CHEBI:29105"/>
    </cofactor>
</comment>
<evidence type="ECO:0000313" key="9">
    <source>
        <dbReference type="EMBL" id="KIU11234.1"/>
    </source>
</evidence>
<evidence type="ECO:0000256" key="2">
    <source>
        <dbReference type="ARBA" id="ARBA00010457"/>
    </source>
</evidence>
<dbReference type="Proteomes" id="UP000032247">
    <property type="component" value="Unassembled WGS sequence"/>
</dbReference>
<reference evidence="9 11" key="1">
    <citation type="submission" date="2014-12" db="EMBL/GenBank/DDBJ databases">
        <title>Comparative genome analysis of Bacillus coagulans HM-08, Clostridium butyricum HM-68, Bacillus subtilis HM-66 and Bacillus licheniformis BL-09.</title>
        <authorList>
            <person name="Zhang H."/>
        </authorList>
    </citation>
    <scope>NUCLEOTIDE SEQUENCE [LARGE SCALE GENOMIC DNA]</scope>
    <source>
        <strain evidence="9 11">HM-66</strain>
    </source>
</reference>
<dbReference type="InterPro" id="IPR001424">
    <property type="entry name" value="SOD_Cu_Zn_dom"/>
</dbReference>
<dbReference type="CDD" id="cd00305">
    <property type="entry name" value="Cu-Zn_Superoxide_Dismutase"/>
    <property type="match status" value="1"/>
</dbReference>
<evidence type="ECO:0000256" key="4">
    <source>
        <dbReference type="ARBA" id="ARBA00022729"/>
    </source>
</evidence>
<dbReference type="PANTHER" id="PTHR10003">
    <property type="entry name" value="SUPEROXIDE DISMUTASE CU-ZN -RELATED"/>
    <property type="match status" value="1"/>
</dbReference>
<evidence type="ECO:0000313" key="10">
    <source>
        <dbReference type="EMBL" id="WHM21705.1"/>
    </source>
</evidence>
<accession>A0A0C3KS13</accession>
<evidence type="ECO:0000256" key="5">
    <source>
        <dbReference type="ARBA" id="ARBA00022833"/>
    </source>
</evidence>
<dbReference type="AlphaFoldDB" id="A0A0C3KS13"/>
<keyword evidence="5" id="KW-0862">Zinc</keyword>
<dbReference type="EMBL" id="JXBC01000003">
    <property type="protein sequence ID" value="KIU11234.1"/>
    <property type="molecule type" value="Genomic_DNA"/>
</dbReference>
<evidence type="ECO:0000256" key="1">
    <source>
        <dbReference type="ARBA" id="ARBA00001947"/>
    </source>
</evidence>
<dbReference type="InterPro" id="IPR024134">
    <property type="entry name" value="SOD_Cu/Zn_/chaperone"/>
</dbReference>
<dbReference type="InterPro" id="IPR036423">
    <property type="entry name" value="SOD-like_Cu/Zn_dom_sf"/>
</dbReference>
<protein>
    <submittedName>
        <fullName evidence="9">Copper/zinc superoxide dismutase</fullName>
    </submittedName>
    <submittedName>
        <fullName evidence="10">Superoxide dismutase family protein</fullName>
    </submittedName>
</protein>
<keyword evidence="4" id="KW-0732">Signal</keyword>
<dbReference type="RefSeq" id="WP_041053964.1">
    <property type="nucleotide sequence ID" value="NZ_CP015222.1"/>
</dbReference>
<dbReference type="STRING" id="483913.AN935_10280"/>
<dbReference type="Proteomes" id="UP001229422">
    <property type="component" value="Chromosome"/>
</dbReference>
<dbReference type="GO" id="GO:0006801">
    <property type="term" value="P:superoxide metabolic process"/>
    <property type="evidence" value="ECO:0007669"/>
    <property type="project" value="InterPro"/>
</dbReference>
<keyword evidence="3" id="KW-0479">Metal-binding</keyword>
<dbReference type="Gene3D" id="2.60.40.200">
    <property type="entry name" value="Superoxide dismutase, copper/zinc binding domain"/>
    <property type="match status" value="1"/>
</dbReference>
<sequence length="196" mass="20983">MYRLLLLMMLTALGVAGCGQKKTPDPPNRVPEKKVVETSAFGHHVQLVNREGKAVGFIEIKESDDEGLDIHISANSLRPGASLGFHIYEKGSCVRPDFESAGGPFNPLNKEHGFNNPMGHHAGDLPNLEVGADGKVDVIMNAPDTSLKKGSKLNILDEDGSAFIIHEQADDYLTNPSGNSGARIVCGALLGNNEKQ</sequence>
<dbReference type="GO" id="GO:0005507">
    <property type="term" value="F:copper ion binding"/>
    <property type="evidence" value="ECO:0007669"/>
    <property type="project" value="InterPro"/>
</dbReference>
<dbReference type="SUPFAM" id="SSF49329">
    <property type="entry name" value="Cu,Zn superoxide dismutase-like"/>
    <property type="match status" value="1"/>
</dbReference>
<evidence type="ECO:0000256" key="6">
    <source>
        <dbReference type="ARBA" id="ARBA00023008"/>
    </source>
</evidence>
<comment type="similarity">
    <text evidence="2">Belongs to the Cu-Zn superoxide dismutase family.</text>
</comment>
<dbReference type="PATRIC" id="fig|1423.173.peg.1880"/>
<organism evidence="9 11">
    <name type="scientific">Bacillus subtilis</name>
    <dbReference type="NCBI Taxonomy" id="1423"/>
    <lineage>
        <taxon>Bacteria</taxon>
        <taxon>Bacillati</taxon>
        <taxon>Bacillota</taxon>
        <taxon>Bacilli</taxon>
        <taxon>Bacillales</taxon>
        <taxon>Bacillaceae</taxon>
        <taxon>Bacillus</taxon>
    </lineage>
</organism>
<evidence type="ECO:0000256" key="7">
    <source>
        <dbReference type="ARBA" id="ARBA00023157"/>
    </source>
</evidence>
<feature type="domain" description="Superoxide dismutase copper/zinc binding" evidence="8">
    <location>
        <begin position="56"/>
        <end position="188"/>
    </location>
</feature>
<gene>
    <name evidence="10" type="primary">sodC</name>
    <name evidence="10" type="ORF">QL281_00965</name>
    <name evidence="9" type="ORF">SC09_Contig24orf00135</name>
</gene>
<name>A0A0C3KS13_BACIU</name>
<dbReference type="EMBL" id="CP125292">
    <property type="protein sequence ID" value="WHM21705.1"/>
    <property type="molecule type" value="Genomic_DNA"/>
</dbReference>
<evidence type="ECO:0000313" key="11">
    <source>
        <dbReference type="Proteomes" id="UP000032247"/>
    </source>
</evidence>
<dbReference type="PROSITE" id="PS51257">
    <property type="entry name" value="PROKAR_LIPOPROTEIN"/>
    <property type="match status" value="1"/>
</dbReference>
<dbReference type="FunFam" id="2.60.40.200:FF:000005">
    <property type="entry name" value="Superoxide dismutase [Cu-Zn]"/>
    <property type="match status" value="1"/>
</dbReference>
<dbReference type="Pfam" id="PF00080">
    <property type="entry name" value="Sod_Cu"/>
    <property type="match status" value="1"/>
</dbReference>